<evidence type="ECO:0000256" key="1">
    <source>
        <dbReference type="SAM" id="MobiDB-lite"/>
    </source>
</evidence>
<evidence type="ECO:0000313" key="3">
    <source>
        <dbReference type="Proteomes" id="UP000663881"/>
    </source>
</evidence>
<organism evidence="2 3">
    <name type="scientific">Adineta steineri</name>
    <dbReference type="NCBI Taxonomy" id="433720"/>
    <lineage>
        <taxon>Eukaryota</taxon>
        <taxon>Metazoa</taxon>
        <taxon>Spiralia</taxon>
        <taxon>Gnathifera</taxon>
        <taxon>Rotifera</taxon>
        <taxon>Eurotatoria</taxon>
        <taxon>Bdelloidea</taxon>
        <taxon>Adinetida</taxon>
        <taxon>Adinetidae</taxon>
        <taxon>Adineta</taxon>
    </lineage>
</organism>
<name>A0A820LF65_9BILA</name>
<feature type="non-terminal residue" evidence="2">
    <location>
        <position position="1"/>
    </location>
</feature>
<proteinExistence type="predicted"/>
<comment type="caution">
    <text evidence="2">The sequence shown here is derived from an EMBL/GenBank/DDBJ whole genome shotgun (WGS) entry which is preliminary data.</text>
</comment>
<accession>A0A820LF65</accession>
<gene>
    <name evidence="2" type="ORF">OKA104_LOCUS49067</name>
</gene>
<dbReference type="EMBL" id="CAJOAY010022313">
    <property type="protein sequence ID" value="CAF4356053.1"/>
    <property type="molecule type" value="Genomic_DNA"/>
</dbReference>
<reference evidence="2" key="1">
    <citation type="submission" date="2021-02" db="EMBL/GenBank/DDBJ databases">
        <authorList>
            <person name="Nowell W R."/>
        </authorList>
    </citation>
    <scope>NUCLEOTIDE SEQUENCE</scope>
</reference>
<feature type="region of interest" description="Disordered" evidence="1">
    <location>
        <begin position="1"/>
        <end position="37"/>
    </location>
</feature>
<evidence type="ECO:0000313" key="2">
    <source>
        <dbReference type="EMBL" id="CAF4356053.1"/>
    </source>
</evidence>
<dbReference type="AlphaFoldDB" id="A0A820LF65"/>
<protein>
    <submittedName>
        <fullName evidence="2">Uncharacterized protein</fullName>
    </submittedName>
</protein>
<feature type="non-terminal residue" evidence="2">
    <location>
        <position position="37"/>
    </location>
</feature>
<sequence>EPVISAAQSTINDDDSRNSSSINLMKSNKPIRILKRP</sequence>
<dbReference type="Proteomes" id="UP000663881">
    <property type="component" value="Unassembled WGS sequence"/>
</dbReference>